<feature type="transmembrane region" description="Helical" evidence="1">
    <location>
        <begin position="213"/>
        <end position="239"/>
    </location>
</feature>
<feature type="signal peptide" evidence="2">
    <location>
        <begin position="1"/>
        <end position="26"/>
    </location>
</feature>
<dbReference type="EMBL" id="JBAMIC010000024">
    <property type="protein sequence ID" value="KAK7090149.1"/>
    <property type="molecule type" value="Genomic_DNA"/>
</dbReference>
<organism evidence="3 4">
    <name type="scientific">Littorina saxatilis</name>
    <dbReference type="NCBI Taxonomy" id="31220"/>
    <lineage>
        <taxon>Eukaryota</taxon>
        <taxon>Metazoa</taxon>
        <taxon>Spiralia</taxon>
        <taxon>Lophotrochozoa</taxon>
        <taxon>Mollusca</taxon>
        <taxon>Gastropoda</taxon>
        <taxon>Caenogastropoda</taxon>
        <taxon>Littorinimorpha</taxon>
        <taxon>Littorinoidea</taxon>
        <taxon>Littorinidae</taxon>
        <taxon>Littorina</taxon>
    </lineage>
</organism>
<evidence type="ECO:0000256" key="1">
    <source>
        <dbReference type="SAM" id="Phobius"/>
    </source>
</evidence>
<keyword evidence="1" id="KW-0812">Transmembrane</keyword>
<dbReference type="Proteomes" id="UP001374579">
    <property type="component" value="Unassembled WGS sequence"/>
</dbReference>
<proteinExistence type="predicted"/>
<feature type="chain" id="PRO_5042925861" evidence="2">
    <location>
        <begin position="27"/>
        <end position="242"/>
    </location>
</feature>
<gene>
    <name evidence="3" type="ORF">V1264_009988</name>
</gene>
<sequence length="242" mass="27118">MIKMLNAQLIFTTIGVLLWAGSVTEAQNAPCTATMYSMDLRSCFRIHMDRDVRMIIHDKPTVVETSLQTEGFMDDPNNVCHEEQTFAKLFDCLGGTTTKCVTESAEMKYLPNATLTRQGLEYFCSHVDDIDTGCYNESYGEVFECVKKLSAQFLKSNDSAATKACTTVDITHDCIHANVLCDEKTRDLLLKFQDEYRKPSACPAPARSDRKKYIVTGSATAVLVSKLFCFCLSFFIILLQSD</sequence>
<dbReference type="AlphaFoldDB" id="A0AAN9ANL8"/>
<evidence type="ECO:0000313" key="4">
    <source>
        <dbReference type="Proteomes" id="UP001374579"/>
    </source>
</evidence>
<evidence type="ECO:0000313" key="3">
    <source>
        <dbReference type="EMBL" id="KAK7090149.1"/>
    </source>
</evidence>
<keyword evidence="2" id="KW-0732">Signal</keyword>
<keyword evidence="1" id="KW-0472">Membrane</keyword>
<name>A0AAN9ANL8_9CAEN</name>
<comment type="caution">
    <text evidence="3">The sequence shown here is derived from an EMBL/GenBank/DDBJ whole genome shotgun (WGS) entry which is preliminary data.</text>
</comment>
<protein>
    <submittedName>
        <fullName evidence="3">Uncharacterized protein</fullName>
    </submittedName>
</protein>
<accession>A0AAN9ANL8</accession>
<evidence type="ECO:0000256" key="2">
    <source>
        <dbReference type="SAM" id="SignalP"/>
    </source>
</evidence>
<keyword evidence="4" id="KW-1185">Reference proteome</keyword>
<keyword evidence="1" id="KW-1133">Transmembrane helix</keyword>
<reference evidence="3 4" key="1">
    <citation type="submission" date="2024-02" db="EMBL/GenBank/DDBJ databases">
        <title>Chromosome-scale genome assembly of the rough periwinkle Littorina saxatilis.</title>
        <authorList>
            <person name="De Jode A."/>
            <person name="Faria R."/>
            <person name="Formenti G."/>
            <person name="Sims Y."/>
            <person name="Smith T.P."/>
            <person name="Tracey A."/>
            <person name="Wood J.M.D."/>
            <person name="Zagrodzka Z.B."/>
            <person name="Johannesson K."/>
            <person name="Butlin R.K."/>
            <person name="Leder E.H."/>
        </authorList>
    </citation>
    <scope>NUCLEOTIDE SEQUENCE [LARGE SCALE GENOMIC DNA]</scope>
    <source>
        <strain evidence="3">Snail1</strain>
        <tissue evidence="3">Muscle</tissue>
    </source>
</reference>